<dbReference type="SUPFAM" id="SSF55874">
    <property type="entry name" value="ATPase domain of HSP90 chaperone/DNA topoisomerase II/histidine kinase"/>
    <property type="match status" value="1"/>
</dbReference>
<evidence type="ECO:0000256" key="2">
    <source>
        <dbReference type="SAM" id="MobiDB-lite"/>
    </source>
</evidence>
<dbReference type="InterPro" id="IPR050267">
    <property type="entry name" value="Anti-sigma-factor_SerPK"/>
</dbReference>
<feature type="compositionally biased region" description="Basic and acidic residues" evidence="2">
    <location>
        <begin position="104"/>
        <end position="113"/>
    </location>
</feature>
<dbReference type="RefSeq" id="WP_276106909.1">
    <property type="nucleotide sequence ID" value="NZ_JARJBB010000001.1"/>
</dbReference>
<dbReference type="GO" id="GO:0005524">
    <property type="term" value="F:ATP binding"/>
    <property type="evidence" value="ECO:0007669"/>
    <property type="project" value="UniProtKB-KW"/>
</dbReference>
<dbReference type="InterPro" id="IPR003594">
    <property type="entry name" value="HATPase_dom"/>
</dbReference>
<feature type="domain" description="Histidine kinase/HSP90-like ATPase" evidence="3">
    <location>
        <begin position="22"/>
        <end position="143"/>
    </location>
</feature>
<sequence>MPARTTPRDPVTVRTFVRRFGATPRGARLARHLVLRRLDAWRIPHGSAPSDAVAVIVAELAANAVTHGRVPGRDFEVRLSLVTGGVRVEVTDTRSGPPLPPGPRDLRPPDPLAERGRGLALVDALAARWEVCERVPPPGKTIRAEIDLPPGWHRRRVPDRDAVPE</sequence>
<gene>
    <name evidence="4" type="ORF">P3H78_01745</name>
</gene>
<keyword evidence="1" id="KW-0808">Transferase</keyword>
<keyword evidence="4" id="KW-0547">Nucleotide-binding</keyword>
<comment type="caution">
    <text evidence="4">The sequence shown here is derived from an EMBL/GenBank/DDBJ whole genome shotgun (WGS) entry which is preliminary data.</text>
</comment>
<protein>
    <submittedName>
        <fullName evidence="4">ATP-binding protein</fullName>
    </submittedName>
</protein>
<dbReference type="Pfam" id="PF13581">
    <property type="entry name" value="HATPase_c_2"/>
    <property type="match status" value="1"/>
</dbReference>
<organism evidence="4 5">
    <name type="scientific">Streptomyces tropicalis</name>
    <dbReference type="NCBI Taxonomy" id="3034234"/>
    <lineage>
        <taxon>Bacteria</taxon>
        <taxon>Bacillati</taxon>
        <taxon>Actinomycetota</taxon>
        <taxon>Actinomycetes</taxon>
        <taxon>Kitasatosporales</taxon>
        <taxon>Streptomycetaceae</taxon>
        <taxon>Streptomyces</taxon>
    </lineage>
</organism>
<evidence type="ECO:0000259" key="3">
    <source>
        <dbReference type="Pfam" id="PF13581"/>
    </source>
</evidence>
<dbReference type="Proteomes" id="UP001221150">
    <property type="component" value="Unassembled WGS sequence"/>
</dbReference>
<dbReference type="PANTHER" id="PTHR35526">
    <property type="entry name" value="ANTI-SIGMA-F FACTOR RSBW-RELATED"/>
    <property type="match status" value="1"/>
</dbReference>
<keyword evidence="4" id="KW-0067">ATP-binding</keyword>
<feature type="region of interest" description="Disordered" evidence="2">
    <location>
        <begin position="90"/>
        <end position="113"/>
    </location>
</feature>
<evidence type="ECO:0000256" key="1">
    <source>
        <dbReference type="ARBA" id="ARBA00022527"/>
    </source>
</evidence>
<accession>A0ABT5ZYA6</accession>
<evidence type="ECO:0000313" key="4">
    <source>
        <dbReference type="EMBL" id="MDF3297370.1"/>
    </source>
</evidence>
<name>A0ABT5ZYA6_9ACTN</name>
<dbReference type="EMBL" id="JARJBB010000001">
    <property type="protein sequence ID" value="MDF3297370.1"/>
    <property type="molecule type" value="Genomic_DNA"/>
</dbReference>
<keyword evidence="5" id="KW-1185">Reference proteome</keyword>
<keyword evidence="1" id="KW-0418">Kinase</keyword>
<evidence type="ECO:0000313" key="5">
    <source>
        <dbReference type="Proteomes" id="UP001221150"/>
    </source>
</evidence>
<reference evidence="4 5" key="1">
    <citation type="submission" date="2023-03" db="EMBL/GenBank/DDBJ databases">
        <title>Draft genome sequence of Streptomyces sp. K1PA1 isolated from peat swamp forest in Thailand.</title>
        <authorList>
            <person name="Klaysubun C."/>
            <person name="Duangmal K."/>
        </authorList>
    </citation>
    <scope>NUCLEOTIDE SEQUENCE [LARGE SCALE GENOMIC DNA]</scope>
    <source>
        <strain evidence="4 5">K1PA1</strain>
    </source>
</reference>
<dbReference type="PANTHER" id="PTHR35526:SF3">
    <property type="entry name" value="ANTI-SIGMA-F FACTOR RSBW"/>
    <property type="match status" value="1"/>
</dbReference>
<dbReference type="CDD" id="cd16936">
    <property type="entry name" value="HATPase_RsbW-like"/>
    <property type="match status" value="1"/>
</dbReference>
<keyword evidence="1" id="KW-0723">Serine/threonine-protein kinase</keyword>
<dbReference type="Gene3D" id="3.30.565.10">
    <property type="entry name" value="Histidine kinase-like ATPase, C-terminal domain"/>
    <property type="match status" value="1"/>
</dbReference>
<dbReference type="InterPro" id="IPR036890">
    <property type="entry name" value="HATPase_C_sf"/>
</dbReference>
<proteinExistence type="predicted"/>